<keyword evidence="1" id="KW-0472">Membrane</keyword>
<dbReference type="InterPro" id="IPR037185">
    <property type="entry name" value="EmrE-like"/>
</dbReference>
<evidence type="ECO:0000259" key="2">
    <source>
        <dbReference type="Pfam" id="PF00892"/>
    </source>
</evidence>
<feature type="domain" description="EamA" evidence="2">
    <location>
        <begin position="154"/>
        <end position="287"/>
    </location>
</feature>
<evidence type="ECO:0000256" key="1">
    <source>
        <dbReference type="SAM" id="Phobius"/>
    </source>
</evidence>
<keyword evidence="4" id="KW-1185">Reference proteome</keyword>
<evidence type="ECO:0000313" key="4">
    <source>
        <dbReference type="Proteomes" id="UP000198901"/>
    </source>
</evidence>
<feature type="transmembrane region" description="Helical" evidence="1">
    <location>
        <begin position="70"/>
        <end position="91"/>
    </location>
</feature>
<reference evidence="3 4" key="1">
    <citation type="submission" date="2016-10" db="EMBL/GenBank/DDBJ databases">
        <authorList>
            <person name="de Groot N.N."/>
        </authorList>
    </citation>
    <scope>NUCLEOTIDE SEQUENCE [LARGE SCALE GENOMIC DNA]</scope>
    <source>
        <strain evidence="3 4">DSM 21668</strain>
    </source>
</reference>
<dbReference type="RefSeq" id="WP_093205411.1">
    <property type="nucleotide sequence ID" value="NZ_FNGS01000007.1"/>
</dbReference>
<dbReference type="PANTHER" id="PTHR22911:SF137">
    <property type="entry name" value="SOLUTE CARRIER FAMILY 35 MEMBER G2-RELATED"/>
    <property type="match status" value="1"/>
</dbReference>
<dbReference type="Proteomes" id="UP000198901">
    <property type="component" value="Unassembled WGS sequence"/>
</dbReference>
<dbReference type="SUPFAM" id="SSF103481">
    <property type="entry name" value="Multidrug resistance efflux transporter EmrE"/>
    <property type="match status" value="2"/>
</dbReference>
<feature type="transmembrane region" description="Helical" evidence="1">
    <location>
        <begin position="41"/>
        <end position="58"/>
    </location>
</feature>
<dbReference type="InterPro" id="IPR000620">
    <property type="entry name" value="EamA_dom"/>
</dbReference>
<proteinExistence type="predicted"/>
<feature type="transmembrane region" description="Helical" evidence="1">
    <location>
        <begin position="242"/>
        <end position="264"/>
    </location>
</feature>
<feature type="transmembrane region" description="Helical" evidence="1">
    <location>
        <begin position="270"/>
        <end position="288"/>
    </location>
</feature>
<dbReference type="EMBL" id="FNGS01000007">
    <property type="protein sequence ID" value="SDM52838.1"/>
    <property type="molecule type" value="Genomic_DNA"/>
</dbReference>
<name>A0A1G9TYY8_9BACT</name>
<keyword evidence="1" id="KW-1133">Transmembrane helix</keyword>
<dbReference type="GO" id="GO:0016020">
    <property type="term" value="C:membrane"/>
    <property type="evidence" value="ECO:0007669"/>
    <property type="project" value="InterPro"/>
</dbReference>
<feature type="domain" description="EamA" evidence="2">
    <location>
        <begin position="7"/>
        <end position="141"/>
    </location>
</feature>
<dbReference type="OrthoDB" id="3180815at2"/>
<organism evidence="3 4">
    <name type="scientific">Siphonobacter aquaeclarae</name>
    <dbReference type="NCBI Taxonomy" id="563176"/>
    <lineage>
        <taxon>Bacteria</taxon>
        <taxon>Pseudomonadati</taxon>
        <taxon>Bacteroidota</taxon>
        <taxon>Cytophagia</taxon>
        <taxon>Cytophagales</taxon>
        <taxon>Cytophagaceae</taxon>
        <taxon>Siphonobacter</taxon>
    </lineage>
</organism>
<feature type="transmembrane region" description="Helical" evidence="1">
    <location>
        <begin position="155"/>
        <end position="174"/>
    </location>
</feature>
<accession>A0A1G9TYY8</accession>
<feature type="transmembrane region" description="Helical" evidence="1">
    <location>
        <begin position="130"/>
        <end position="149"/>
    </location>
</feature>
<keyword evidence="1" id="KW-0812">Transmembrane</keyword>
<protein>
    <submittedName>
        <fullName evidence="3">Permease of the drug/metabolite transporter (DMT) superfamily</fullName>
    </submittedName>
</protein>
<evidence type="ECO:0000313" key="3">
    <source>
        <dbReference type="EMBL" id="SDM52838.1"/>
    </source>
</evidence>
<feature type="transmembrane region" description="Helical" evidence="1">
    <location>
        <begin position="214"/>
        <end position="235"/>
    </location>
</feature>
<dbReference type="AlphaFoldDB" id="A0A1G9TYY8"/>
<dbReference type="PANTHER" id="PTHR22911">
    <property type="entry name" value="ACYL-MALONYL CONDENSING ENZYME-RELATED"/>
    <property type="match status" value="1"/>
</dbReference>
<sequence length="296" mass="32162">MNRDQIKGIVWVALGAASYGILATFVKLAYDEHFTTSEVTFSQYFLGFAGIGLLNLFARKTTRTPVRPAQAGKLMLAGTSMGFTGTFYYYSVQYVPVSLAIVLLMQTVWMGVVAEMILEKRAPSWLKTGGALLVCVGSILATDAVHNLQTLDWRGIGWGLLAALSYTVFVVASNRIAPDLPSLQRSFWLMTGALLLVAGVALPDLLEKFDVRVIWKYGLVLSLFGTILPPLLFTAGMPLTGLGLGTIITALEIPVSVSMAYFILDETVVGTQWLGIVVILSAIVVMNWRSVAMKRA</sequence>
<feature type="transmembrane region" description="Helical" evidence="1">
    <location>
        <begin position="9"/>
        <end position="29"/>
    </location>
</feature>
<gene>
    <name evidence="3" type="ORF">SAMN04488090_3604</name>
</gene>
<dbReference type="Pfam" id="PF00892">
    <property type="entry name" value="EamA"/>
    <property type="match status" value="2"/>
</dbReference>
<feature type="transmembrane region" description="Helical" evidence="1">
    <location>
        <begin position="97"/>
        <end position="118"/>
    </location>
</feature>
<feature type="transmembrane region" description="Helical" evidence="1">
    <location>
        <begin position="186"/>
        <end position="202"/>
    </location>
</feature>